<dbReference type="GO" id="GO:0000786">
    <property type="term" value="C:nucleosome"/>
    <property type="evidence" value="ECO:0007669"/>
    <property type="project" value="UniProtKB-KW"/>
</dbReference>
<evidence type="ECO:0000259" key="10">
    <source>
        <dbReference type="Pfam" id="PF00125"/>
    </source>
</evidence>
<comment type="subunit">
    <text evidence="8">The nucleosome is a histone octamer containing two molecules each of H2A, H2B, H3 and H4 assembled in one H3-H4 heterotetramer and two H2A-H2B heterodimers. The octamer wraps approximately 147 bp of DNA.</text>
</comment>
<evidence type="ECO:0000313" key="13">
    <source>
        <dbReference type="WBParaSite" id="L893_g19920.t1"/>
    </source>
</evidence>
<evidence type="ECO:0000259" key="11">
    <source>
        <dbReference type="Pfam" id="PF16211"/>
    </source>
</evidence>
<protein>
    <recommendedName>
        <fullName evidence="8">Histone H2A</fullName>
    </recommendedName>
</protein>
<evidence type="ECO:0000256" key="3">
    <source>
        <dbReference type="ARBA" id="ARBA00010691"/>
    </source>
</evidence>
<comment type="subcellular location">
    <subcellularLocation>
        <location evidence="2">Chromosome</location>
    </subcellularLocation>
    <subcellularLocation>
        <location evidence="1 8">Nucleus</location>
    </subcellularLocation>
</comment>
<evidence type="ECO:0000256" key="7">
    <source>
        <dbReference type="ARBA" id="ARBA00023269"/>
    </source>
</evidence>
<evidence type="ECO:0000256" key="8">
    <source>
        <dbReference type="RuleBase" id="RU003767"/>
    </source>
</evidence>
<evidence type="ECO:0000313" key="12">
    <source>
        <dbReference type="Proteomes" id="UP000095287"/>
    </source>
</evidence>
<keyword evidence="6 8" id="KW-0539">Nucleus</keyword>
<reference evidence="13" key="1">
    <citation type="submission" date="2016-11" db="UniProtKB">
        <authorList>
            <consortium name="WormBaseParasite"/>
        </authorList>
    </citation>
    <scope>IDENTIFICATION</scope>
</reference>
<proteinExistence type="inferred from homology"/>
<dbReference type="GO" id="GO:0003677">
    <property type="term" value="F:DNA binding"/>
    <property type="evidence" value="ECO:0007669"/>
    <property type="project" value="UniProtKB-KW"/>
</dbReference>
<keyword evidence="12" id="KW-1185">Reference proteome</keyword>
<evidence type="ECO:0000256" key="9">
    <source>
        <dbReference type="SAM" id="MobiDB-lite"/>
    </source>
</evidence>
<accession>A0A1I7YUN5</accession>
<dbReference type="Pfam" id="PF00125">
    <property type="entry name" value="Histone"/>
    <property type="match status" value="1"/>
</dbReference>
<feature type="region of interest" description="Disordered" evidence="9">
    <location>
        <begin position="1"/>
        <end position="22"/>
    </location>
</feature>
<dbReference type="CDD" id="cd00074">
    <property type="entry name" value="HFD_H2A"/>
    <property type="match status" value="1"/>
</dbReference>
<dbReference type="FunFam" id="1.10.20.10:FF:000008">
    <property type="entry name" value="Histone H2A"/>
    <property type="match status" value="1"/>
</dbReference>
<feature type="region of interest" description="Disordered" evidence="9">
    <location>
        <begin position="121"/>
        <end position="143"/>
    </location>
</feature>
<dbReference type="InterPro" id="IPR032454">
    <property type="entry name" value="Histone_H2A_C"/>
</dbReference>
<dbReference type="InterPro" id="IPR002119">
    <property type="entry name" value="Histone_H2A"/>
</dbReference>
<dbReference type="WBParaSite" id="L893_g19920.t1">
    <property type="protein sequence ID" value="L893_g19920.t1"/>
    <property type="gene ID" value="L893_g19920"/>
</dbReference>
<keyword evidence="4 8" id="KW-0158">Chromosome</keyword>
<dbReference type="Proteomes" id="UP000095287">
    <property type="component" value="Unplaced"/>
</dbReference>
<feature type="domain" description="Core Histone H2A/H2B/H3" evidence="10">
    <location>
        <begin position="17"/>
        <end position="95"/>
    </location>
</feature>
<dbReference type="GO" id="GO:0046982">
    <property type="term" value="F:protein heterodimerization activity"/>
    <property type="evidence" value="ECO:0007669"/>
    <property type="project" value="InterPro"/>
</dbReference>
<dbReference type="Gene3D" id="1.10.20.10">
    <property type="entry name" value="Histone, subunit A"/>
    <property type="match status" value="1"/>
</dbReference>
<feature type="domain" description="Histone H2A C-terminal" evidence="11">
    <location>
        <begin position="98"/>
        <end position="129"/>
    </location>
</feature>
<dbReference type="Pfam" id="PF16211">
    <property type="entry name" value="Histone_H2A_C"/>
    <property type="match status" value="1"/>
</dbReference>
<dbReference type="AlphaFoldDB" id="A0A1I7YUN5"/>
<name>A0A1I7YUN5_9BILA</name>
<comment type="similarity">
    <text evidence="3 8">Belongs to the histone H2A family.</text>
</comment>
<dbReference type="InterPro" id="IPR009072">
    <property type="entry name" value="Histone-fold"/>
</dbReference>
<keyword evidence="5" id="KW-1017">Isopeptide bond</keyword>
<dbReference type="SUPFAM" id="SSF47113">
    <property type="entry name" value="Histone-fold"/>
    <property type="match status" value="1"/>
</dbReference>
<dbReference type="GO" id="GO:0005634">
    <property type="term" value="C:nucleus"/>
    <property type="evidence" value="ECO:0007669"/>
    <property type="project" value="UniProtKB-SubCell"/>
</dbReference>
<sequence length="143" mass="15498">MAPGKLSSNGKGGKLVKHTQNVSRSDKAGVKFPVGRIHRMLRKGNYAQRIGSGAPVYLSAVLEYLVAEILELSGNAAMDHKKSRINPRHIMLAVRNDDELAKMLSNVTFSQGGVQANIHQDLLPNKPTKMGPSSHARDGDESD</sequence>
<dbReference type="GO" id="GO:0030527">
    <property type="term" value="F:structural constituent of chromatin"/>
    <property type="evidence" value="ECO:0007669"/>
    <property type="project" value="InterPro"/>
</dbReference>
<evidence type="ECO:0000256" key="6">
    <source>
        <dbReference type="ARBA" id="ARBA00023242"/>
    </source>
</evidence>
<evidence type="ECO:0000256" key="4">
    <source>
        <dbReference type="ARBA" id="ARBA00022454"/>
    </source>
</evidence>
<keyword evidence="8" id="KW-0238">DNA-binding</keyword>
<dbReference type="InterPro" id="IPR007125">
    <property type="entry name" value="H2A/H2B/H3"/>
</dbReference>
<dbReference type="PANTHER" id="PTHR23430">
    <property type="entry name" value="HISTONE H2A"/>
    <property type="match status" value="1"/>
</dbReference>
<dbReference type="PRINTS" id="PR00620">
    <property type="entry name" value="HISTONEH2A"/>
</dbReference>
<organism evidence="12 13">
    <name type="scientific">Steinernema glaseri</name>
    <dbReference type="NCBI Taxonomy" id="37863"/>
    <lineage>
        <taxon>Eukaryota</taxon>
        <taxon>Metazoa</taxon>
        <taxon>Ecdysozoa</taxon>
        <taxon>Nematoda</taxon>
        <taxon>Chromadorea</taxon>
        <taxon>Rhabditida</taxon>
        <taxon>Tylenchina</taxon>
        <taxon>Panagrolaimomorpha</taxon>
        <taxon>Strongyloidoidea</taxon>
        <taxon>Steinernematidae</taxon>
        <taxon>Steinernema</taxon>
    </lineage>
</organism>
<keyword evidence="7 8" id="KW-0544">Nucleosome core</keyword>
<evidence type="ECO:0000256" key="1">
    <source>
        <dbReference type="ARBA" id="ARBA00004123"/>
    </source>
</evidence>
<evidence type="ECO:0000256" key="2">
    <source>
        <dbReference type="ARBA" id="ARBA00004286"/>
    </source>
</evidence>
<dbReference type="SMART" id="SM00414">
    <property type="entry name" value="H2A"/>
    <property type="match status" value="1"/>
</dbReference>
<evidence type="ECO:0000256" key="5">
    <source>
        <dbReference type="ARBA" id="ARBA00022499"/>
    </source>
</evidence>